<dbReference type="EMBL" id="APAU02000354">
    <property type="protein sequence ID" value="EUB54079.1"/>
    <property type="molecule type" value="Genomic_DNA"/>
</dbReference>
<dbReference type="RefSeq" id="XP_024345275.1">
    <property type="nucleotide sequence ID" value="XM_024500310.1"/>
</dbReference>
<evidence type="ECO:0000313" key="2">
    <source>
        <dbReference type="Proteomes" id="UP000019149"/>
    </source>
</evidence>
<gene>
    <name evidence="1" type="ORF">EGR_11061</name>
</gene>
<proteinExistence type="predicted"/>
<sequence length="128" mass="14330">MEVICKNSYNYLLLGHCLNEKPILLTPSSSLYFRLHKSNNCPFDCRHPEGNGPQDLHVLSECERTKSWTMGLPNAVLIVDKKRNKELGRVVGGVKIGVANFVHTANNSGAVQTFFKVRFGHALDLLLH</sequence>
<keyword evidence="2" id="KW-1185">Reference proteome</keyword>
<reference evidence="1 2" key="1">
    <citation type="journal article" date="2013" name="Nat. Genet.">
        <title>The genome of the hydatid tapeworm Echinococcus granulosus.</title>
        <authorList>
            <person name="Zheng H."/>
            <person name="Zhang W."/>
            <person name="Zhang L."/>
            <person name="Zhang Z."/>
            <person name="Li J."/>
            <person name="Lu G."/>
            <person name="Zhu Y."/>
            <person name="Wang Y."/>
            <person name="Huang Y."/>
            <person name="Liu J."/>
            <person name="Kang H."/>
            <person name="Chen J."/>
            <person name="Wang L."/>
            <person name="Chen A."/>
            <person name="Yu S."/>
            <person name="Gao Z."/>
            <person name="Jin L."/>
            <person name="Gu W."/>
            <person name="Wang Z."/>
            <person name="Zhao L."/>
            <person name="Shi B."/>
            <person name="Wen H."/>
            <person name="Lin R."/>
            <person name="Jones M.K."/>
            <person name="Brejova B."/>
            <person name="Vinar T."/>
            <person name="Zhao G."/>
            <person name="McManus D.P."/>
            <person name="Chen Z."/>
            <person name="Zhou Y."/>
            <person name="Wang S."/>
        </authorList>
    </citation>
    <scope>NUCLEOTIDE SEQUENCE [LARGE SCALE GENOMIC DNA]</scope>
</reference>
<dbReference type="GeneID" id="36346776"/>
<dbReference type="CTD" id="36346776"/>
<dbReference type="Proteomes" id="UP000019149">
    <property type="component" value="Unassembled WGS sequence"/>
</dbReference>
<organism evidence="1 2">
    <name type="scientific">Echinococcus granulosus</name>
    <name type="common">Hydatid tapeworm</name>
    <dbReference type="NCBI Taxonomy" id="6210"/>
    <lineage>
        <taxon>Eukaryota</taxon>
        <taxon>Metazoa</taxon>
        <taxon>Spiralia</taxon>
        <taxon>Lophotrochozoa</taxon>
        <taxon>Platyhelminthes</taxon>
        <taxon>Cestoda</taxon>
        <taxon>Eucestoda</taxon>
        <taxon>Cyclophyllidea</taxon>
        <taxon>Taeniidae</taxon>
        <taxon>Echinococcus</taxon>
        <taxon>Echinococcus granulosus group</taxon>
    </lineage>
</organism>
<dbReference type="AlphaFoldDB" id="W6UKQ8"/>
<comment type="caution">
    <text evidence="1">The sequence shown here is derived from an EMBL/GenBank/DDBJ whole genome shotgun (WGS) entry which is preliminary data.</text>
</comment>
<protein>
    <submittedName>
        <fullName evidence="1">Uncharacterized protein</fullName>
    </submittedName>
</protein>
<name>W6UKQ8_ECHGR</name>
<dbReference type="KEGG" id="egl:EGR_11061"/>
<evidence type="ECO:0000313" key="1">
    <source>
        <dbReference type="EMBL" id="EUB54079.1"/>
    </source>
</evidence>
<accession>W6UKQ8</accession>